<keyword evidence="2" id="KW-1185">Reference proteome</keyword>
<evidence type="ECO:0008006" key="3">
    <source>
        <dbReference type="Google" id="ProtNLM"/>
    </source>
</evidence>
<proteinExistence type="predicted"/>
<accession>A0A392UAM7</accession>
<comment type="caution">
    <text evidence="1">The sequence shown here is derived from an EMBL/GenBank/DDBJ whole genome shotgun (WGS) entry which is preliminary data.</text>
</comment>
<dbReference type="AlphaFoldDB" id="A0A392UAM7"/>
<evidence type="ECO:0000313" key="1">
    <source>
        <dbReference type="EMBL" id="MCI70088.1"/>
    </source>
</evidence>
<dbReference type="Proteomes" id="UP000265520">
    <property type="component" value="Unassembled WGS sequence"/>
</dbReference>
<dbReference type="EMBL" id="LXQA010768584">
    <property type="protein sequence ID" value="MCI70088.1"/>
    <property type="molecule type" value="Genomic_DNA"/>
</dbReference>
<sequence>MSPYQLVYGKTCHLPVALEHKAYWAVKFLNFDEKLAGRKRLLKLNELEEIMLQAYENAVIYKEKTKR</sequence>
<evidence type="ECO:0000313" key="2">
    <source>
        <dbReference type="Proteomes" id="UP000265520"/>
    </source>
</evidence>
<protein>
    <recommendedName>
        <fullName evidence="3">Protein NYNRIN-like</fullName>
    </recommendedName>
</protein>
<reference evidence="1 2" key="1">
    <citation type="journal article" date="2018" name="Front. Plant Sci.">
        <title>Red Clover (Trifolium pratense) and Zigzag Clover (T. medium) - A Picture of Genomic Similarities and Differences.</title>
        <authorList>
            <person name="Dluhosova J."/>
            <person name="Istvanek J."/>
            <person name="Nedelnik J."/>
            <person name="Repkova J."/>
        </authorList>
    </citation>
    <scope>NUCLEOTIDE SEQUENCE [LARGE SCALE GENOMIC DNA]</scope>
    <source>
        <strain evidence="2">cv. 10/8</strain>
        <tissue evidence="1">Leaf</tissue>
    </source>
</reference>
<name>A0A392UAM7_9FABA</name>
<feature type="non-terminal residue" evidence="1">
    <location>
        <position position="67"/>
    </location>
</feature>
<organism evidence="1 2">
    <name type="scientific">Trifolium medium</name>
    <dbReference type="NCBI Taxonomy" id="97028"/>
    <lineage>
        <taxon>Eukaryota</taxon>
        <taxon>Viridiplantae</taxon>
        <taxon>Streptophyta</taxon>
        <taxon>Embryophyta</taxon>
        <taxon>Tracheophyta</taxon>
        <taxon>Spermatophyta</taxon>
        <taxon>Magnoliopsida</taxon>
        <taxon>eudicotyledons</taxon>
        <taxon>Gunneridae</taxon>
        <taxon>Pentapetalae</taxon>
        <taxon>rosids</taxon>
        <taxon>fabids</taxon>
        <taxon>Fabales</taxon>
        <taxon>Fabaceae</taxon>
        <taxon>Papilionoideae</taxon>
        <taxon>50 kb inversion clade</taxon>
        <taxon>NPAAA clade</taxon>
        <taxon>Hologalegina</taxon>
        <taxon>IRL clade</taxon>
        <taxon>Trifolieae</taxon>
        <taxon>Trifolium</taxon>
    </lineage>
</organism>